<feature type="domain" description="Aminotransferase class V" evidence="11">
    <location>
        <begin position="4"/>
        <end position="368"/>
    </location>
</feature>
<name>A0A3S0AX04_9ENTE</name>
<evidence type="ECO:0000313" key="12">
    <source>
        <dbReference type="EMBL" id="RST89115.1"/>
    </source>
</evidence>
<comment type="catalytic activity">
    <reaction evidence="9">
        <text>(sulfur carrier)-H + L-cysteine = (sulfur carrier)-SH + L-alanine</text>
        <dbReference type="Rhea" id="RHEA:43892"/>
        <dbReference type="Rhea" id="RHEA-COMP:14737"/>
        <dbReference type="Rhea" id="RHEA-COMP:14739"/>
        <dbReference type="ChEBI" id="CHEBI:29917"/>
        <dbReference type="ChEBI" id="CHEBI:35235"/>
        <dbReference type="ChEBI" id="CHEBI:57972"/>
        <dbReference type="ChEBI" id="CHEBI:64428"/>
        <dbReference type="EC" id="2.8.1.7"/>
    </reaction>
</comment>
<keyword evidence="13" id="KW-1185">Reference proteome</keyword>
<evidence type="ECO:0000256" key="6">
    <source>
        <dbReference type="ARBA" id="ARBA00022898"/>
    </source>
</evidence>
<evidence type="ECO:0000259" key="11">
    <source>
        <dbReference type="Pfam" id="PF00266"/>
    </source>
</evidence>
<dbReference type="InterPro" id="IPR016454">
    <property type="entry name" value="Cysteine_dSase"/>
</dbReference>
<evidence type="ECO:0000256" key="5">
    <source>
        <dbReference type="ARBA" id="ARBA00022723"/>
    </source>
</evidence>
<keyword evidence="8" id="KW-0411">Iron-sulfur</keyword>
<keyword evidence="6" id="KW-0663">Pyridoxal phosphate</keyword>
<proteinExistence type="inferred from homology"/>
<dbReference type="InterPro" id="IPR015424">
    <property type="entry name" value="PyrdxlP-dep_Trfase"/>
</dbReference>
<dbReference type="OrthoDB" id="9808002at2"/>
<evidence type="ECO:0000256" key="4">
    <source>
        <dbReference type="ARBA" id="ARBA00022679"/>
    </source>
</evidence>
<evidence type="ECO:0000256" key="2">
    <source>
        <dbReference type="ARBA" id="ARBA00006490"/>
    </source>
</evidence>
<dbReference type="PANTHER" id="PTHR11601">
    <property type="entry name" value="CYSTEINE DESULFURYLASE FAMILY MEMBER"/>
    <property type="match status" value="1"/>
</dbReference>
<dbReference type="GO" id="GO:0051536">
    <property type="term" value="F:iron-sulfur cluster binding"/>
    <property type="evidence" value="ECO:0007669"/>
    <property type="project" value="UniProtKB-KW"/>
</dbReference>
<dbReference type="PANTHER" id="PTHR11601:SF34">
    <property type="entry name" value="CYSTEINE DESULFURASE"/>
    <property type="match status" value="1"/>
</dbReference>
<dbReference type="AlphaFoldDB" id="A0A3S0AX04"/>
<evidence type="ECO:0000256" key="1">
    <source>
        <dbReference type="ARBA" id="ARBA00001933"/>
    </source>
</evidence>
<dbReference type="PIRSF" id="PIRSF005572">
    <property type="entry name" value="NifS"/>
    <property type="match status" value="1"/>
</dbReference>
<dbReference type="InterPro" id="IPR015422">
    <property type="entry name" value="PyrdxlP-dep_Trfase_small"/>
</dbReference>
<dbReference type="GO" id="GO:0046872">
    <property type="term" value="F:metal ion binding"/>
    <property type="evidence" value="ECO:0007669"/>
    <property type="project" value="UniProtKB-KW"/>
</dbReference>
<evidence type="ECO:0000256" key="10">
    <source>
        <dbReference type="RuleBase" id="RU004504"/>
    </source>
</evidence>
<accession>A0A3S0AX04</accession>
<dbReference type="SUPFAM" id="SSF53383">
    <property type="entry name" value="PLP-dependent transferases"/>
    <property type="match status" value="1"/>
</dbReference>
<gene>
    <name evidence="12" type="ORF">C7P63_07450</name>
</gene>
<dbReference type="PROSITE" id="PS00595">
    <property type="entry name" value="AA_TRANSFER_CLASS_5"/>
    <property type="match status" value="1"/>
</dbReference>
<evidence type="ECO:0000256" key="9">
    <source>
        <dbReference type="ARBA" id="ARBA00050776"/>
    </source>
</evidence>
<dbReference type="RefSeq" id="WP_125943573.1">
    <property type="nucleotide sequence ID" value="NZ_PXZH01000003.1"/>
</dbReference>
<dbReference type="EMBL" id="PXZH01000003">
    <property type="protein sequence ID" value="RST89115.1"/>
    <property type="molecule type" value="Genomic_DNA"/>
</dbReference>
<dbReference type="InterPro" id="IPR015421">
    <property type="entry name" value="PyrdxlP-dep_Trfase_major"/>
</dbReference>
<keyword evidence="7" id="KW-0408">Iron</keyword>
<dbReference type="Gene3D" id="1.10.260.50">
    <property type="match status" value="1"/>
</dbReference>
<keyword evidence="4" id="KW-0808">Transferase</keyword>
<organism evidence="12 13">
    <name type="scientific">Vagococcus humatus</name>
    <dbReference type="NCBI Taxonomy" id="1889241"/>
    <lineage>
        <taxon>Bacteria</taxon>
        <taxon>Bacillati</taxon>
        <taxon>Bacillota</taxon>
        <taxon>Bacilli</taxon>
        <taxon>Lactobacillales</taxon>
        <taxon>Enterococcaceae</taxon>
        <taxon>Vagococcus</taxon>
    </lineage>
</organism>
<dbReference type="GO" id="GO:0031071">
    <property type="term" value="F:cysteine desulfurase activity"/>
    <property type="evidence" value="ECO:0007669"/>
    <property type="project" value="UniProtKB-EC"/>
</dbReference>
<dbReference type="InterPro" id="IPR000192">
    <property type="entry name" value="Aminotrans_V_dom"/>
</dbReference>
<comment type="similarity">
    <text evidence="2">Belongs to the class-V pyridoxal-phosphate-dependent aminotransferase family. NifS/IscS subfamily.</text>
</comment>
<evidence type="ECO:0000256" key="8">
    <source>
        <dbReference type="ARBA" id="ARBA00023014"/>
    </source>
</evidence>
<dbReference type="Pfam" id="PF00266">
    <property type="entry name" value="Aminotran_5"/>
    <property type="match status" value="1"/>
</dbReference>
<evidence type="ECO:0000256" key="3">
    <source>
        <dbReference type="ARBA" id="ARBA00012239"/>
    </source>
</evidence>
<dbReference type="EC" id="2.8.1.7" evidence="3"/>
<evidence type="ECO:0000313" key="13">
    <source>
        <dbReference type="Proteomes" id="UP000277864"/>
    </source>
</evidence>
<evidence type="ECO:0000256" key="7">
    <source>
        <dbReference type="ARBA" id="ARBA00023004"/>
    </source>
</evidence>
<dbReference type="InterPro" id="IPR020578">
    <property type="entry name" value="Aminotrans_V_PyrdxlP_BS"/>
</dbReference>
<reference evidence="12 13" key="1">
    <citation type="submission" date="2018-03" db="EMBL/GenBank/DDBJ databases">
        <authorList>
            <person name="Gulvik C.A."/>
        </authorList>
    </citation>
    <scope>NUCLEOTIDE SEQUENCE [LARGE SCALE GENOMIC DNA]</scope>
    <source>
        <strain evidence="12 13">JCM 31581</strain>
    </source>
</reference>
<dbReference type="Gene3D" id="3.40.640.10">
    <property type="entry name" value="Type I PLP-dependent aspartate aminotransferase-like (Major domain)"/>
    <property type="match status" value="1"/>
</dbReference>
<comment type="caution">
    <text evidence="12">The sequence shown here is derived from an EMBL/GenBank/DDBJ whole genome shotgun (WGS) entry which is preliminary data.</text>
</comment>
<protein>
    <recommendedName>
        <fullName evidence="3">cysteine desulfurase</fullName>
        <ecNumber evidence="3">2.8.1.7</ecNumber>
    </recommendedName>
</protein>
<comment type="cofactor">
    <cofactor evidence="1 10">
        <name>pyridoxal 5'-phosphate</name>
        <dbReference type="ChEBI" id="CHEBI:597326"/>
    </cofactor>
</comment>
<keyword evidence="5" id="KW-0479">Metal-binding</keyword>
<dbReference type="Gene3D" id="3.90.1150.10">
    <property type="entry name" value="Aspartate Aminotransferase, domain 1"/>
    <property type="match status" value="1"/>
</dbReference>
<dbReference type="Proteomes" id="UP000277864">
    <property type="component" value="Unassembled WGS sequence"/>
</dbReference>
<sequence length="381" mass="41978">MTAIYLDNGATTPLHPKVKEAIIDTLDNFGNPSSIHSYGRTAYHVMEEARLTLKTYIHATAKDQLIFVSGGTESDNTAIMQTAMSRKEVGKHLITTQVEHPAVLETMRFLETQGFEVTYLPVSQTGEITVEQVKQALRPDTILVSMMYTNNETGVMFPIKEVGELLADHPAYFHTDAVQAFSLESINVKELKVDFLSATAHKINGPKGIGLLYVKEGISLPTLLHGGEQEGKKRPGTEDITGMHAFAVAASQLDDEEKLRRKELFKEFHHIIKQTLTEAQVDFSVNGSEEHASPHVLNLWLKGVPNNLMLMRLDLEGFVISTGSACSAGNIDPSHVIEAMYGKNHPSLDESIRISFGYGNNTEDVTKFAKALASVATQLKK</sequence>